<keyword evidence="2" id="KW-1185">Reference proteome</keyword>
<protein>
    <submittedName>
        <fullName evidence="1">Uncharacterized protein</fullName>
    </submittedName>
</protein>
<proteinExistence type="predicted"/>
<evidence type="ECO:0000313" key="1">
    <source>
        <dbReference type="EMBL" id="GGP87788.1"/>
    </source>
</evidence>
<accession>A0ABQ2QPK5</accession>
<comment type="caution">
    <text evidence="1">The sequence shown here is derived from an EMBL/GenBank/DDBJ whole genome shotgun (WGS) entry which is preliminary data.</text>
</comment>
<sequence length="69" mass="6787">MLVPDAVPGGFATPPGPHVPLAGVGRISVRTGKANSAGQTVMPRVSPAAAAPAAISSSVSRFGHRLSIS</sequence>
<dbReference type="EMBL" id="BMQJ01000003">
    <property type="protein sequence ID" value="GGP87788.1"/>
    <property type="molecule type" value="Genomic_DNA"/>
</dbReference>
<gene>
    <name evidence="1" type="ORF">GCM10010140_16500</name>
</gene>
<name>A0ABQ2QPK5_9ACTN</name>
<organism evidence="1 2">
    <name type="scientific">Streptosporangium pseudovulgare</name>
    <dbReference type="NCBI Taxonomy" id="35765"/>
    <lineage>
        <taxon>Bacteria</taxon>
        <taxon>Bacillati</taxon>
        <taxon>Actinomycetota</taxon>
        <taxon>Actinomycetes</taxon>
        <taxon>Streptosporangiales</taxon>
        <taxon>Streptosporangiaceae</taxon>
        <taxon>Streptosporangium</taxon>
    </lineage>
</organism>
<evidence type="ECO:0000313" key="2">
    <source>
        <dbReference type="Proteomes" id="UP000611554"/>
    </source>
</evidence>
<dbReference type="Proteomes" id="UP000611554">
    <property type="component" value="Unassembled WGS sequence"/>
</dbReference>
<reference evidence="2" key="1">
    <citation type="journal article" date="2019" name="Int. J. Syst. Evol. Microbiol.">
        <title>The Global Catalogue of Microorganisms (GCM) 10K type strain sequencing project: providing services to taxonomists for standard genome sequencing and annotation.</title>
        <authorList>
            <consortium name="The Broad Institute Genomics Platform"/>
            <consortium name="The Broad Institute Genome Sequencing Center for Infectious Disease"/>
            <person name="Wu L."/>
            <person name="Ma J."/>
        </authorList>
    </citation>
    <scope>NUCLEOTIDE SEQUENCE [LARGE SCALE GENOMIC DNA]</scope>
    <source>
        <strain evidence="2">JCM 3115</strain>
    </source>
</reference>